<reference evidence="3 4" key="1">
    <citation type="submission" date="2017-12" db="EMBL/GenBank/DDBJ databases">
        <title>Comparative genomics of Botrytis spp.</title>
        <authorList>
            <person name="Valero-Jimenez C.A."/>
            <person name="Tapia P."/>
            <person name="Veloso J."/>
            <person name="Silva-Moreno E."/>
            <person name="Staats M."/>
            <person name="Valdes J.H."/>
            <person name="Van Kan J.A.L."/>
        </authorList>
    </citation>
    <scope>NUCLEOTIDE SEQUENCE [LARGE SCALE GENOMIC DNA]</scope>
    <source>
        <strain evidence="3 4">Bh0001</strain>
    </source>
</reference>
<evidence type="ECO:0000259" key="2">
    <source>
        <dbReference type="SMART" id="SM00829"/>
    </source>
</evidence>
<dbReference type="SUPFAM" id="SSF51735">
    <property type="entry name" value="NAD(P)-binding Rossmann-fold domains"/>
    <property type="match status" value="1"/>
</dbReference>
<proteinExistence type="predicted"/>
<dbReference type="Gene3D" id="3.40.50.720">
    <property type="entry name" value="NAD(P)-binding Rossmann-like Domain"/>
    <property type="match status" value="1"/>
</dbReference>
<sequence>MSTTIPETMHAVMLRIPGPPSSLKIETIPTPIPQPDQVLIKVRAFGLNRSEVFTRQGHSPIREVSLPRVLGIECVGTVAAVVEKEGLKIGDKVATCVGGMGRDFDGSNAEFCVVPRGQVVRIGVEAGLEELGWDVWGALPEMIQTSMSSFLCDLIFVFPCLYTHTPMWGSLFSSLKLKEGDSLLIRGGTSSIGLAAAALASHHGAIVTSTTRQPSRTQLLLETGAHHVIIDPPSGLISHTTNIRFDKILELGGPTTLDDSFKLLKAGGIICQAGICGGKWIMENWNAFAVGAGYFTSYASSVDRFLETPLDRVAGLVREGIIRIPIRVFEGLREIQEAHRVMEMEGAAGKIVVVI</sequence>
<name>A0A4Z1G3X9_9HELO</name>
<dbReference type="PANTHER" id="PTHR44154">
    <property type="entry name" value="QUINONE OXIDOREDUCTASE"/>
    <property type="match status" value="1"/>
</dbReference>
<dbReference type="InterPro" id="IPR020843">
    <property type="entry name" value="ER"/>
</dbReference>
<evidence type="ECO:0000313" key="4">
    <source>
        <dbReference type="Proteomes" id="UP000297814"/>
    </source>
</evidence>
<evidence type="ECO:0000256" key="1">
    <source>
        <dbReference type="ARBA" id="ARBA00022857"/>
    </source>
</evidence>
<protein>
    <recommendedName>
        <fullName evidence="2">Enoyl reductase (ER) domain-containing protein</fullName>
    </recommendedName>
</protein>
<dbReference type="InterPro" id="IPR013154">
    <property type="entry name" value="ADH-like_N"/>
</dbReference>
<dbReference type="PANTHER" id="PTHR44154:SF1">
    <property type="entry name" value="QUINONE OXIDOREDUCTASE"/>
    <property type="match status" value="1"/>
</dbReference>
<dbReference type="Pfam" id="PF13602">
    <property type="entry name" value="ADH_zinc_N_2"/>
    <property type="match status" value="1"/>
</dbReference>
<dbReference type="AlphaFoldDB" id="A0A4Z1G3X9"/>
<dbReference type="GO" id="GO:0016491">
    <property type="term" value="F:oxidoreductase activity"/>
    <property type="evidence" value="ECO:0007669"/>
    <property type="project" value="InterPro"/>
</dbReference>
<dbReference type="InterPro" id="IPR036291">
    <property type="entry name" value="NAD(P)-bd_dom_sf"/>
</dbReference>
<dbReference type="Gene3D" id="3.90.180.10">
    <property type="entry name" value="Medium-chain alcohol dehydrogenases, catalytic domain"/>
    <property type="match status" value="2"/>
</dbReference>
<keyword evidence="1" id="KW-0521">NADP</keyword>
<dbReference type="SUPFAM" id="SSF50129">
    <property type="entry name" value="GroES-like"/>
    <property type="match status" value="1"/>
</dbReference>
<accession>A0A4Z1G3X9</accession>
<dbReference type="Proteomes" id="UP000297814">
    <property type="component" value="Unassembled WGS sequence"/>
</dbReference>
<dbReference type="EMBL" id="PQXK01000423">
    <property type="protein sequence ID" value="TGO31716.1"/>
    <property type="molecule type" value="Genomic_DNA"/>
</dbReference>
<dbReference type="Pfam" id="PF08240">
    <property type="entry name" value="ADH_N"/>
    <property type="match status" value="1"/>
</dbReference>
<dbReference type="InterPro" id="IPR011032">
    <property type="entry name" value="GroES-like_sf"/>
</dbReference>
<organism evidence="3 4">
    <name type="scientific">Botrytis hyacinthi</name>
    <dbReference type="NCBI Taxonomy" id="278943"/>
    <lineage>
        <taxon>Eukaryota</taxon>
        <taxon>Fungi</taxon>
        <taxon>Dikarya</taxon>
        <taxon>Ascomycota</taxon>
        <taxon>Pezizomycotina</taxon>
        <taxon>Leotiomycetes</taxon>
        <taxon>Helotiales</taxon>
        <taxon>Sclerotiniaceae</taxon>
        <taxon>Botrytis</taxon>
    </lineage>
</organism>
<feature type="domain" description="Enoyl reductase (ER)" evidence="2">
    <location>
        <begin position="18"/>
        <end position="353"/>
    </location>
</feature>
<gene>
    <name evidence="3" type="ORF">BHYA_0426g00010</name>
</gene>
<evidence type="ECO:0000313" key="3">
    <source>
        <dbReference type="EMBL" id="TGO31716.1"/>
    </source>
</evidence>
<dbReference type="InterPro" id="IPR051603">
    <property type="entry name" value="Zinc-ADH_QOR/CCCR"/>
</dbReference>
<dbReference type="SMART" id="SM00829">
    <property type="entry name" value="PKS_ER"/>
    <property type="match status" value="1"/>
</dbReference>
<keyword evidence="4" id="KW-1185">Reference proteome</keyword>
<comment type="caution">
    <text evidence="3">The sequence shown here is derived from an EMBL/GenBank/DDBJ whole genome shotgun (WGS) entry which is preliminary data.</text>
</comment>